<dbReference type="Pfam" id="PF13175">
    <property type="entry name" value="AAA_15"/>
    <property type="match status" value="1"/>
</dbReference>
<accession>A0A255ZZM4</accession>
<protein>
    <recommendedName>
        <fullName evidence="1">Endonuclease GajA/Old nuclease/RecF-like AAA domain-containing protein</fullName>
    </recommendedName>
</protein>
<dbReference type="InterPro" id="IPR041685">
    <property type="entry name" value="AAA_GajA/Old/RecF-like"/>
</dbReference>
<evidence type="ECO:0000259" key="1">
    <source>
        <dbReference type="Pfam" id="PF13175"/>
    </source>
</evidence>
<dbReference type="Gene3D" id="3.40.50.300">
    <property type="entry name" value="P-loop containing nucleotide triphosphate hydrolases"/>
    <property type="match status" value="1"/>
</dbReference>
<gene>
    <name evidence="2" type="ORF">CHX27_03735</name>
</gene>
<dbReference type="Proteomes" id="UP000216035">
    <property type="component" value="Unassembled WGS sequence"/>
</dbReference>
<comment type="caution">
    <text evidence="2">The sequence shown here is derived from an EMBL/GenBank/DDBJ whole genome shotgun (WGS) entry which is preliminary data.</text>
</comment>
<dbReference type="OrthoDB" id="9784297at2"/>
<dbReference type="AlphaFoldDB" id="A0A255ZZM4"/>
<dbReference type="EMBL" id="NOXX01000155">
    <property type="protein sequence ID" value="OYQ46896.1"/>
    <property type="molecule type" value="Genomic_DNA"/>
</dbReference>
<feature type="domain" description="Endonuclease GajA/Old nuclease/RecF-like AAA" evidence="1">
    <location>
        <begin position="1"/>
        <end position="348"/>
    </location>
</feature>
<proteinExistence type="predicted"/>
<dbReference type="PANTHER" id="PTHR43581">
    <property type="entry name" value="ATP/GTP PHOSPHATASE"/>
    <property type="match status" value="1"/>
</dbReference>
<dbReference type="RefSeq" id="WP_094485426.1">
    <property type="nucleotide sequence ID" value="NZ_NOXX01000155.1"/>
</dbReference>
<keyword evidence="3" id="KW-1185">Reference proteome</keyword>
<evidence type="ECO:0000313" key="2">
    <source>
        <dbReference type="EMBL" id="OYQ46896.1"/>
    </source>
</evidence>
<dbReference type="InterPro" id="IPR027417">
    <property type="entry name" value="P-loop_NTPase"/>
</dbReference>
<sequence>MKISKLYIDQFRHLKNLNFDFTYPENFHLVEKRGMPLDKICFIGQSASGKTGLMELLFKRVKDLLEPGALDNKILSDLFDEIEPLDDELILKLKNEYLIFRNDKITFRGIEYGDNGNDARIIGELIQSEYANSLYYLKASIISDKNIELFSTNPIDLIEKYSSEIEGIKINRRNNKIKSQILTFDEKVDEKTWLFLISEILEYRKNFTQKMSELIHKGLLANQKKLSTEFEKWQKENPNILELFASKFNPILEKLHLEVDAINTEYSIPIKNKRNDEIIPIQNTSTGTKGLLLSFLPLYSLDTKDAIILIDEPERSLYPDLQMDLMEHYQSLAPEAQFIVATHSPFIAASFEPEERFILYFDDEGKVAVRRGVSPIGDDPNDMLKNDFDLESLMNYKGVEAFEKFKELKKRLGAEKNEKVKDKLLEEILELANAYKF</sequence>
<name>A0A255ZZM4_9FLAO</name>
<dbReference type="PANTHER" id="PTHR43581:SF4">
    <property type="entry name" value="ATP_GTP PHOSPHATASE"/>
    <property type="match status" value="1"/>
</dbReference>
<evidence type="ECO:0000313" key="3">
    <source>
        <dbReference type="Proteomes" id="UP000216035"/>
    </source>
</evidence>
<reference evidence="2 3" key="1">
    <citation type="submission" date="2017-07" db="EMBL/GenBank/DDBJ databases">
        <title>Flavobacterium cyanobacteriorum sp. nov., isolated from cyanobacterial aggregates in a eutrophic lake.</title>
        <authorList>
            <person name="Cai H."/>
        </authorList>
    </citation>
    <scope>NUCLEOTIDE SEQUENCE [LARGE SCALE GENOMIC DNA]</scope>
    <source>
        <strain evidence="2 3">TH167</strain>
    </source>
</reference>
<organism evidence="2 3">
    <name type="scientific">Flavobacterium aurantiibacter</name>
    <dbReference type="NCBI Taxonomy" id="2023067"/>
    <lineage>
        <taxon>Bacteria</taxon>
        <taxon>Pseudomonadati</taxon>
        <taxon>Bacteroidota</taxon>
        <taxon>Flavobacteriia</taxon>
        <taxon>Flavobacteriales</taxon>
        <taxon>Flavobacteriaceae</taxon>
        <taxon>Flavobacterium</taxon>
    </lineage>
</organism>
<dbReference type="InterPro" id="IPR051396">
    <property type="entry name" value="Bact_Antivir_Def_Nuclease"/>
</dbReference>
<dbReference type="SUPFAM" id="SSF52540">
    <property type="entry name" value="P-loop containing nucleoside triphosphate hydrolases"/>
    <property type="match status" value="1"/>
</dbReference>